<sequence length="21" mass="2400">MEHPAFEEAGQEPGLEIWTID</sequence>
<keyword evidence="3" id="KW-1185">Reference proteome</keyword>
<dbReference type="AlphaFoldDB" id="A0A212F4U9"/>
<dbReference type="EMBL" id="AGBW02010311">
    <property type="protein sequence ID" value="OWR48750.1"/>
    <property type="molecule type" value="Genomic_DNA"/>
</dbReference>
<proteinExistence type="predicted"/>
<reference evidence="2 3" key="1">
    <citation type="journal article" date="2011" name="Cell">
        <title>The monarch butterfly genome yields insights into long-distance migration.</title>
        <authorList>
            <person name="Zhan S."/>
            <person name="Merlin C."/>
            <person name="Boore J.L."/>
            <person name="Reppert S.M."/>
        </authorList>
    </citation>
    <scope>NUCLEOTIDE SEQUENCE [LARGE SCALE GENOMIC DNA]</scope>
    <source>
        <strain evidence="2">F-2</strain>
    </source>
</reference>
<accession>A0A212F4U9</accession>
<gene>
    <name evidence="2" type="ORF">KGM_204919A</name>
</gene>
<dbReference type="KEGG" id="dpl:KGM_204919A"/>
<comment type="caution">
    <text evidence="2">The sequence shown here is derived from an EMBL/GenBank/DDBJ whole genome shotgun (WGS) entry which is preliminary data.</text>
</comment>
<dbReference type="Proteomes" id="UP000007151">
    <property type="component" value="Unassembled WGS sequence"/>
</dbReference>
<feature type="non-terminal residue" evidence="2">
    <location>
        <position position="21"/>
    </location>
</feature>
<evidence type="ECO:0000313" key="3">
    <source>
        <dbReference type="Proteomes" id="UP000007151"/>
    </source>
</evidence>
<evidence type="ECO:0000256" key="1">
    <source>
        <dbReference type="SAM" id="MobiDB-lite"/>
    </source>
</evidence>
<dbReference type="InParanoid" id="A0A212F4U9"/>
<feature type="region of interest" description="Disordered" evidence="1">
    <location>
        <begin position="1"/>
        <end position="21"/>
    </location>
</feature>
<name>A0A212F4U9_DANPL</name>
<evidence type="ECO:0000313" key="2">
    <source>
        <dbReference type="EMBL" id="OWR48750.1"/>
    </source>
</evidence>
<protein>
    <submittedName>
        <fullName evidence="2">Gelsolin</fullName>
    </submittedName>
</protein>
<organism evidence="2 3">
    <name type="scientific">Danaus plexippus plexippus</name>
    <dbReference type="NCBI Taxonomy" id="278856"/>
    <lineage>
        <taxon>Eukaryota</taxon>
        <taxon>Metazoa</taxon>
        <taxon>Ecdysozoa</taxon>
        <taxon>Arthropoda</taxon>
        <taxon>Hexapoda</taxon>
        <taxon>Insecta</taxon>
        <taxon>Pterygota</taxon>
        <taxon>Neoptera</taxon>
        <taxon>Endopterygota</taxon>
        <taxon>Lepidoptera</taxon>
        <taxon>Glossata</taxon>
        <taxon>Ditrysia</taxon>
        <taxon>Papilionoidea</taxon>
        <taxon>Nymphalidae</taxon>
        <taxon>Danainae</taxon>
        <taxon>Danaini</taxon>
        <taxon>Danaina</taxon>
        <taxon>Danaus</taxon>
        <taxon>Danaus</taxon>
    </lineage>
</organism>